<dbReference type="EMBL" id="CP008947">
    <property type="protein sequence ID" value="AII04037.1"/>
    <property type="molecule type" value="Genomic_DNA"/>
</dbReference>
<organism evidence="8 9">
    <name type="scientific">Rhodococcus opacus</name>
    <name type="common">Nocardia opaca</name>
    <dbReference type="NCBI Taxonomy" id="37919"/>
    <lineage>
        <taxon>Bacteria</taxon>
        <taxon>Bacillati</taxon>
        <taxon>Actinomycetota</taxon>
        <taxon>Actinomycetes</taxon>
        <taxon>Mycobacteriales</taxon>
        <taxon>Nocardiaceae</taxon>
        <taxon>Rhodococcus</taxon>
    </lineage>
</organism>
<feature type="binding site" evidence="5">
    <location>
        <begin position="85"/>
        <end position="88"/>
    </location>
    <ligand>
        <name>AMP</name>
        <dbReference type="ChEBI" id="CHEBI:456215"/>
    </ligand>
</feature>
<dbReference type="eggNOG" id="COG0563">
    <property type="taxonomic scope" value="Bacteria"/>
</dbReference>
<dbReference type="UniPathway" id="UPA00588">
    <property type="reaction ID" value="UER00649"/>
</dbReference>
<dbReference type="NCBIfam" id="NF011105">
    <property type="entry name" value="PRK14532.1"/>
    <property type="match status" value="1"/>
</dbReference>
<protein>
    <recommendedName>
        <fullName evidence="5 7">Adenylate kinase</fullName>
        <shortName evidence="5">AK</shortName>
        <ecNumber evidence="5 7">2.7.4.3</ecNumber>
    </recommendedName>
    <alternativeName>
        <fullName evidence="5">ATP-AMP transphosphorylase</fullName>
    </alternativeName>
    <alternativeName>
        <fullName evidence="5">ATP:AMP phosphotransferase</fullName>
    </alternativeName>
    <alternativeName>
        <fullName evidence="5">Adenylate monophosphate kinase</fullName>
    </alternativeName>
</protein>
<evidence type="ECO:0000313" key="9">
    <source>
        <dbReference type="Proteomes" id="UP000028488"/>
    </source>
</evidence>
<feature type="binding site" evidence="5">
    <location>
        <position position="129"/>
    </location>
    <ligand>
        <name>AMP</name>
        <dbReference type="ChEBI" id="CHEBI:456215"/>
    </ligand>
</feature>
<dbReference type="AlphaFoldDB" id="A0A076EFR4"/>
<dbReference type="Proteomes" id="UP000028488">
    <property type="component" value="Chromosome"/>
</dbReference>
<dbReference type="Gene3D" id="3.40.50.300">
    <property type="entry name" value="P-loop containing nucleotide triphosphate hydrolases"/>
    <property type="match status" value="1"/>
</dbReference>
<proteinExistence type="inferred from homology"/>
<keyword evidence="4 5" id="KW-0418">Kinase</keyword>
<dbReference type="GO" id="GO:0004017">
    <property type="term" value="F:AMP kinase activity"/>
    <property type="evidence" value="ECO:0007669"/>
    <property type="project" value="UniProtKB-UniRule"/>
</dbReference>
<evidence type="ECO:0000256" key="3">
    <source>
        <dbReference type="ARBA" id="ARBA00022741"/>
    </source>
</evidence>
<comment type="domain">
    <text evidence="5">Consists of three domains, a large central CORE domain and two small peripheral domains, NMPbind and LID, which undergo movements during catalysis. The LID domain closes over the site of phosphoryl transfer upon ATP binding. Assembling and dissambling the active center during each catalytic cycle provides an effective means to prevent ATP hydrolysis.</text>
</comment>
<dbReference type="CDD" id="cd01428">
    <property type="entry name" value="ADK"/>
    <property type="match status" value="1"/>
</dbReference>
<dbReference type="GO" id="GO:0005737">
    <property type="term" value="C:cytoplasm"/>
    <property type="evidence" value="ECO:0007669"/>
    <property type="project" value="UniProtKB-SubCell"/>
</dbReference>
<gene>
    <name evidence="5" type="primary">adk</name>
    <name evidence="8" type="ORF">EP51_05230</name>
</gene>
<accession>A0A076EFR4</accession>
<feature type="binding site" evidence="5">
    <location>
        <position position="92"/>
    </location>
    <ligand>
        <name>AMP</name>
        <dbReference type="ChEBI" id="CHEBI:456215"/>
    </ligand>
</feature>
<keyword evidence="5" id="KW-0963">Cytoplasm</keyword>
<comment type="similarity">
    <text evidence="5 6">Belongs to the adenylate kinase family.</text>
</comment>
<dbReference type="NCBIfam" id="NF011100">
    <property type="entry name" value="PRK14527.1"/>
    <property type="match status" value="1"/>
</dbReference>
<dbReference type="NCBIfam" id="NF001381">
    <property type="entry name" value="PRK00279.1-3"/>
    <property type="match status" value="1"/>
</dbReference>
<dbReference type="InterPro" id="IPR000850">
    <property type="entry name" value="Adenylat/UMP-CMP_kin"/>
</dbReference>
<evidence type="ECO:0000256" key="6">
    <source>
        <dbReference type="RuleBase" id="RU003330"/>
    </source>
</evidence>
<dbReference type="SUPFAM" id="SSF52540">
    <property type="entry name" value="P-loop containing nucleoside triphosphate hydrolases"/>
    <property type="match status" value="1"/>
</dbReference>
<feature type="binding site" evidence="5">
    <location>
        <begin position="10"/>
        <end position="15"/>
    </location>
    <ligand>
        <name>ATP</name>
        <dbReference type="ChEBI" id="CHEBI:30616"/>
    </ligand>
</feature>
<feature type="binding site" evidence="5">
    <location>
        <position position="127"/>
    </location>
    <ligand>
        <name>ATP</name>
        <dbReference type="ChEBI" id="CHEBI:30616"/>
    </ligand>
</feature>
<sequence>MRIILTGPPGAGKGTQAQSLSTALQLPHISTGDLFRSHITQGTELGRTAKSFLDAGELVPDEVTIGMVAERLAADDTATGFILDGFPRTVTQTIALDELLGGQLSQIDAVLDFSIADDAVVERMLARGRADDTEDVIRRRLRVYHEETRPLLDYYSPLLLSVDAEGEVDDVYAHAIGALSERGSVAPST</sequence>
<comment type="catalytic activity">
    <reaction evidence="5 7">
        <text>AMP + ATP = 2 ADP</text>
        <dbReference type="Rhea" id="RHEA:12973"/>
        <dbReference type="ChEBI" id="CHEBI:30616"/>
        <dbReference type="ChEBI" id="CHEBI:456215"/>
        <dbReference type="ChEBI" id="CHEBI:456216"/>
        <dbReference type="EC" id="2.7.4.3"/>
    </reaction>
</comment>
<dbReference type="PROSITE" id="PS00113">
    <property type="entry name" value="ADENYLATE_KINASE"/>
    <property type="match status" value="1"/>
</dbReference>
<comment type="function">
    <text evidence="5">Catalyzes the reversible transfer of the terminal phosphate group between ATP and AMP. Plays an important role in cellular energy homeostasis and in adenine nucleotide metabolism.</text>
</comment>
<dbReference type="Pfam" id="PF00406">
    <property type="entry name" value="ADK"/>
    <property type="match status" value="1"/>
</dbReference>
<evidence type="ECO:0000256" key="1">
    <source>
        <dbReference type="ARBA" id="ARBA00022679"/>
    </source>
</evidence>
<keyword evidence="1 5" id="KW-0808">Transferase</keyword>
<evidence type="ECO:0000256" key="5">
    <source>
        <dbReference type="HAMAP-Rule" id="MF_00235"/>
    </source>
</evidence>
<evidence type="ECO:0000313" key="8">
    <source>
        <dbReference type="EMBL" id="AII04037.1"/>
    </source>
</evidence>
<dbReference type="InterPro" id="IPR033690">
    <property type="entry name" value="Adenylat_kinase_CS"/>
</dbReference>
<feature type="region of interest" description="NMP" evidence="5">
    <location>
        <begin position="30"/>
        <end position="59"/>
    </location>
</feature>
<feature type="binding site" evidence="5">
    <location>
        <begin position="57"/>
        <end position="59"/>
    </location>
    <ligand>
        <name>AMP</name>
        <dbReference type="ChEBI" id="CHEBI:456215"/>
    </ligand>
</feature>
<dbReference type="GO" id="GO:0005524">
    <property type="term" value="F:ATP binding"/>
    <property type="evidence" value="ECO:0007669"/>
    <property type="project" value="UniProtKB-UniRule"/>
</dbReference>
<evidence type="ECO:0000256" key="2">
    <source>
        <dbReference type="ARBA" id="ARBA00022727"/>
    </source>
</evidence>
<name>A0A076EFR4_RHOOP</name>
<dbReference type="InterPro" id="IPR027417">
    <property type="entry name" value="P-loop_NTPase"/>
</dbReference>
<feature type="binding site" evidence="5">
    <location>
        <position position="31"/>
    </location>
    <ligand>
        <name>AMP</name>
        <dbReference type="ChEBI" id="CHEBI:456215"/>
    </ligand>
</feature>
<feature type="binding site" evidence="5">
    <location>
        <position position="36"/>
    </location>
    <ligand>
        <name>AMP</name>
        <dbReference type="ChEBI" id="CHEBI:456215"/>
    </ligand>
</feature>
<dbReference type="RefSeq" id="WP_128638712.1">
    <property type="nucleotide sequence ID" value="NZ_CP008947.1"/>
</dbReference>
<keyword evidence="5 7" id="KW-0067">ATP-binding</keyword>
<comment type="subcellular location">
    <subcellularLocation>
        <location evidence="5 7">Cytoplasm</location>
    </subcellularLocation>
</comment>
<dbReference type="PANTHER" id="PTHR23359">
    <property type="entry name" value="NUCLEOTIDE KINASE"/>
    <property type="match status" value="1"/>
</dbReference>
<reference evidence="8 9" key="1">
    <citation type="submission" date="2014-07" db="EMBL/GenBank/DDBJ databases">
        <title>Genome Sequence of Rhodococcus opacus Strain R7, a Biodegrader of Mono- and Polycyclic Aromatic Hydrocarbons.</title>
        <authorList>
            <person name="Di Gennaro P."/>
            <person name="Zampolli J."/>
            <person name="Presti I."/>
            <person name="Cappelletti M."/>
            <person name="D'Ursi P."/>
            <person name="Orro A."/>
            <person name="Mezzelani A."/>
            <person name="Milanesi L."/>
        </authorList>
    </citation>
    <scope>NUCLEOTIDE SEQUENCE [LARGE SCALE GENOMIC DNA]</scope>
    <source>
        <strain evidence="8 9">R7</strain>
    </source>
</reference>
<feature type="binding site" evidence="5">
    <location>
        <position position="166"/>
    </location>
    <ligand>
        <name>ATP</name>
        <dbReference type="ChEBI" id="CHEBI:30616"/>
    </ligand>
</feature>
<evidence type="ECO:0000256" key="7">
    <source>
        <dbReference type="RuleBase" id="RU003331"/>
    </source>
</evidence>
<comment type="pathway">
    <text evidence="5">Purine metabolism; AMP biosynthesis via salvage pathway; AMP from ADP: step 1/1.</text>
</comment>
<dbReference type="NCBIfam" id="NF011104">
    <property type="entry name" value="PRK14531.1"/>
    <property type="match status" value="1"/>
</dbReference>
<comment type="subunit">
    <text evidence="5 7">Monomer.</text>
</comment>
<dbReference type="PRINTS" id="PR00094">
    <property type="entry name" value="ADENYLTKNASE"/>
</dbReference>
<comment type="caution">
    <text evidence="5">Lacks conserved residue(s) required for the propagation of feature annotation.</text>
</comment>
<keyword evidence="3 5" id="KW-0547">Nucleotide-binding</keyword>
<evidence type="ECO:0000256" key="4">
    <source>
        <dbReference type="ARBA" id="ARBA00022777"/>
    </source>
</evidence>
<dbReference type="HAMAP" id="MF_00235">
    <property type="entry name" value="Adenylate_kinase_Adk"/>
    <property type="match status" value="1"/>
</dbReference>
<dbReference type="EC" id="2.7.4.3" evidence="5 7"/>
<keyword evidence="2 5" id="KW-0545">Nucleotide biosynthesis</keyword>
<feature type="binding site" evidence="5">
    <location>
        <position position="140"/>
    </location>
    <ligand>
        <name>AMP</name>
        <dbReference type="ChEBI" id="CHEBI:456215"/>
    </ligand>
</feature>
<dbReference type="GO" id="GO:0044209">
    <property type="term" value="P:AMP salvage"/>
    <property type="evidence" value="ECO:0007669"/>
    <property type="project" value="UniProtKB-UniRule"/>
</dbReference>